<proteinExistence type="predicted"/>
<gene>
    <name evidence="1" type="ORF">GCM10009775_04370</name>
</gene>
<dbReference type="EMBL" id="BAAAOF010000002">
    <property type="protein sequence ID" value="GAA1915062.1"/>
    <property type="molecule type" value="Genomic_DNA"/>
</dbReference>
<reference evidence="1 2" key="1">
    <citation type="journal article" date="2019" name="Int. J. Syst. Evol. Microbiol.">
        <title>The Global Catalogue of Microorganisms (GCM) 10K type strain sequencing project: providing services to taxonomists for standard genome sequencing and annotation.</title>
        <authorList>
            <consortium name="The Broad Institute Genomics Platform"/>
            <consortium name="The Broad Institute Genome Sequencing Center for Infectious Disease"/>
            <person name="Wu L."/>
            <person name="Ma J."/>
        </authorList>
    </citation>
    <scope>NUCLEOTIDE SEQUENCE [LARGE SCALE GENOMIC DNA]</scope>
    <source>
        <strain evidence="1 2">JCM 14900</strain>
    </source>
</reference>
<dbReference type="RefSeq" id="WP_248144931.1">
    <property type="nucleotide sequence ID" value="NZ_BAAAOF010000002.1"/>
</dbReference>
<dbReference type="Proteomes" id="UP001501343">
    <property type="component" value="Unassembled WGS sequence"/>
</dbReference>
<sequence length="112" mass="12285">MTAPIVLAGTTDSGRRYVQFWTEGERIAGRDVAFCLAEMNLAPEYAPPFLEIQQSCPPDTVDQVLAAFAMFRFGGDVEPTHTVEWAFGKPTFTPIPTPEPEPGLLALLEETV</sequence>
<organism evidence="1 2">
    <name type="scientific">Microbacterium aoyamense</name>
    <dbReference type="NCBI Taxonomy" id="344166"/>
    <lineage>
        <taxon>Bacteria</taxon>
        <taxon>Bacillati</taxon>
        <taxon>Actinomycetota</taxon>
        <taxon>Actinomycetes</taxon>
        <taxon>Micrococcales</taxon>
        <taxon>Microbacteriaceae</taxon>
        <taxon>Microbacterium</taxon>
    </lineage>
</organism>
<name>A0ABN2P8V1_9MICO</name>
<evidence type="ECO:0000313" key="1">
    <source>
        <dbReference type="EMBL" id="GAA1915062.1"/>
    </source>
</evidence>
<accession>A0ABN2P8V1</accession>
<evidence type="ECO:0000313" key="2">
    <source>
        <dbReference type="Proteomes" id="UP001501343"/>
    </source>
</evidence>
<protein>
    <submittedName>
        <fullName evidence="1">Uncharacterized protein</fullName>
    </submittedName>
</protein>
<comment type="caution">
    <text evidence="1">The sequence shown here is derived from an EMBL/GenBank/DDBJ whole genome shotgun (WGS) entry which is preliminary data.</text>
</comment>
<keyword evidence="2" id="KW-1185">Reference proteome</keyword>